<keyword evidence="4" id="KW-0328">Glycosyltransferase</keyword>
<name>T1B288_9ZZZZ</name>
<evidence type="ECO:0000256" key="1">
    <source>
        <dbReference type="ARBA" id="ARBA00022679"/>
    </source>
</evidence>
<dbReference type="Pfam" id="PF00534">
    <property type="entry name" value="Glycos_transf_1"/>
    <property type="match status" value="1"/>
</dbReference>
<dbReference type="AlphaFoldDB" id="T1B288"/>
<feature type="domain" description="Glycosyl transferase family 1" evidence="2">
    <location>
        <begin position="167"/>
        <end position="311"/>
    </location>
</feature>
<dbReference type="PANTHER" id="PTHR46401">
    <property type="entry name" value="GLYCOSYLTRANSFERASE WBBK-RELATED"/>
    <property type="match status" value="1"/>
</dbReference>
<dbReference type="EMBL" id="AUZZ01006225">
    <property type="protein sequence ID" value="EQD46979.1"/>
    <property type="molecule type" value="Genomic_DNA"/>
</dbReference>
<dbReference type="SUPFAM" id="SSF53756">
    <property type="entry name" value="UDP-Glycosyltransferase/glycogen phosphorylase"/>
    <property type="match status" value="1"/>
</dbReference>
<keyword evidence="1 4" id="KW-0808">Transferase</keyword>
<dbReference type="InterPro" id="IPR028098">
    <property type="entry name" value="Glyco_trans_4-like_N"/>
</dbReference>
<reference evidence="4" key="1">
    <citation type="submission" date="2013-08" db="EMBL/GenBank/DDBJ databases">
        <authorList>
            <person name="Mendez C."/>
            <person name="Richter M."/>
            <person name="Ferrer M."/>
            <person name="Sanchez J."/>
        </authorList>
    </citation>
    <scope>NUCLEOTIDE SEQUENCE</scope>
</reference>
<reference evidence="4" key="2">
    <citation type="journal article" date="2014" name="ISME J.">
        <title>Microbial stratification in low pH oxic and suboxic macroscopic growths along an acid mine drainage.</title>
        <authorList>
            <person name="Mendez-Garcia C."/>
            <person name="Mesa V."/>
            <person name="Sprenger R.R."/>
            <person name="Richter M."/>
            <person name="Diez M.S."/>
            <person name="Solano J."/>
            <person name="Bargiela R."/>
            <person name="Golyshina O.V."/>
            <person name="Manteca A."/>
            <person name="Ramos J.L."/>
            <person name="Gallego J.R."/>
            <person name="Llorente I."/>
            <person name="Martins Dos Santos V.A."/>
            <person name="Jensen O.N."/>
            <person name="Pelaez A.I."/>
            <person name="Sanchez J."/>
            <person name="Ferrer M."/>
        </authorList>
    </citation>
    <scope>NUCLEOTIDE SEQUENCE</scope>
</reference>
<dbReference type="Pfam" id="PF13439">
    <property type="entry name" value="Glyco_transf_4"/>
    <property type="match status" value="1"/>
</dbReference>
<dbReference type="InterPro" id="IPR001296">
    <property type="entry name" value="Glyco_trans_1"/>
</dbReference>
<comment type="caution">
    <text evidence="4">The sequence shown here is derived from an EMBL/GenBank/DDBJ whole genome shotgun (WGS) entry which is preliminary data.</text>
</comment>
<organism evidence="4">
    <name type="scientific">mine drainage metagenome</name>
    <dbReference type="NCBI Taxonomy" id="410659"/>
    <lineage>
        <taxon>unclassified sequences</taxon>
        <taxon>metagenomes</taxon>
        <taxon>ecological metagenomes</taxon>
    </lineage>
</organism>
<accession>T1B288</accession>
<feature type="domain" description="Glycosyltransferase subfamily 4-like N-terminal" evidence="3">
    <location>
        <begin position="35"/>
        <end position="162"/>
    </location>
</feature>
<sequence length="346" mass="39814">MKVLMLGHESLFRKTVGPGMGTFATELISRLQKNIALDYFTYNNALFSMPKSLLLDYESNRRRIDVVHDLSGVSLIIKKPTRPYILTLHDNFGILSDFLVYPDGKGTFKSRVWLYITKKGKSKNIKNADAIIAVSSNIEQNLIDFFDVPKEKIFVINHGINPIFRPRHTKSDKFVIGTLSDLTQRKDPIMLIDAFKLFADGLNRTEKEEIELDIYGKQSKCIIEKLKQRSLGYNINFKGPVSQSQKPYIYNKFNIFVFPSIEEGFGMPILEAQASGVPVIINGNGMISKEVQKYCLKAYTQEEMADLFYSIYSRRYDKILSNNGVRYTRSFTWEKTAKRTLEVYKK</sequence>
<dbReference type="PANTHER" id="PTHR46401:SF2">
    <property type="entry name" value="GLYCOSYLTRANSFERASE WBBK-RELATED"/>
    <property type="match status" value="1"/>
</dbReference>
<dbReference type="GO" id="GO:0016757">
    <property type="term" value="F:glycosyltransferase activity"/>
    <property type="evidence" value="ECO:0007669"/>
    <property type="project" value="UniProtKB-KW"/>
</dbReference>
<proteinExistence type="predicted"/>
<feature type="non-terminal residue" evidence="4">
    <location>
        <position position="346"/>
    </location>
</feature>
<protein>
    <submittedName>
        <fullName evidence="4">Mannosyltransferase</fullName>
    </submittedName>
</protein>
<evidence type="ECO:0000259" key="3">
    <source>
        <dbReference type="Pfam" id="PF13439"/>
    </source>
</evidence>
<gene>
    <name evidence="4" type="ORF">B2A_08641</name>
</gene>
<dbReference type="Gene3D" id="3.40.50.2000">
    <property type="entry name" value="Glycogen Phosphorylase B"/>
    <property type="match status" value="2"/>
</dbReference>
<evidence type="ECO:0000313" key="4">
    <source>
        <dbReference type="EMBL" id="EQD46979.1"/>
    </source>
</evidence>
<evidence type="ECO:0000259" key="2">
    <source>
        <dbReference type="Pfam" id="PF00534"/>
    </source>
</evidence>